<gene>
    <name evidence="1" type="ORF">ARALYDRAFT_914532</name>
</gene>
<protein>
    <submittedName>
        <fullName evidence="1">Predicted protein</fullName>
    </submittedName>
</protein>
<dbReference type="EMBL" id="GL348719">
    <property type="protein sequence ID" value="EFH44106.1"/>
    <property type="molecule type" value="Genomic_DNA"/>
</dbReference>
<keyword evidence="2" id="KW-1185">Reference proteome</keyword>
<evidence type="ECO:0000313" key="1">
    <source>
        <dbReference type="EMBL" id="EFH44106.1"/>
    </source>
</evidence>
<accession>D7MET7</accession>
<dbReference type="Proteomes" id="UP000008694">
    <property type="component" value="Unassembled WGS sequence"/>
</dbReference>
<sequence length="55" mass="6487">MNNSKALKVKDKTFNYQENWCLRKITRNEITNVFSHTTELNIIKPLVCMKVSKNT</sequence>
<organism evidence="2">
    <name type="scientific">Arabidopsis lyrata subsp. lyrata</name>
    <name type="common">Lyre-leaved rock-cress</name>
    <dbReference type="NCBI Taxonomy" id="81972"/>
    <lineage>
        <taxon>Eukaryota</taxon>
        <taxon>Viridiplantae</taxon>
        <taxon>Streptophyta</taxon>
        <taxon>Embryophyta</taxon>
        <taxon>Tracheophyta</taxon>
        <taxon>Spermatophyta</taxon>
        <taxon>Magnoliopsida</taxon>
        <taxon>eudicotyledons</taxon>
        <taxon>Gunneridae</taxon>
        <taxon>Pentapetalae</taxon>
        <taxon>rosids</taxon>
        <taxon>malvids</taxon>
        <taxon>Brassicales</taxon>
        <taxon>Brassicaceae</taxon>
        <taxon>Camelineae</taxon>
        <taxon>Arabidopsis</taxon>
    </lineage>
</organism>
<evidence type="ECO:0000313" key="2">
    <source>
        <dbReference type="Proteomes" id="UP000008694"/>
    </source>
</evidence>
<name>D7MET7_ARALL</name>
<proteinExistence type="predicted"/>
<dbReference type="HOGENOM" id="CLU_3035096_0_0_1"/>
<reference evidence="2" key="1">
    <citation type="journal article" date="2011" name="Nat. Genet.">
        <title>The Arabidopsis lyrata genome sequence and the basis of rapid genome size change.</title>
        <authorList>
            <person name="Hu T.T."/>
            <person name="Pattyn P."/>
            <person name="Bakker E.G."/>
            <person name="Cao J."/>
            <person name="Cheng J.-F."/>
            <person name="Clark R.M."/>
            <person name="Fahlgren N."/>
            <person name="Fawcett J.A."/>
            <person name="Grimwood J."/>
            <person name="Gundlach H."/>
            <person name="Haberer G."/>
            <person name="Hollister J.D."/>
            <person name="Ossowski S."/>
            <person name="Ottilar R.P."/>
            <person name="Salamov A.A."/>
            <person name="Schneeberger K."/>
            <person name="Spannagl M."/>
            <person name="Wang X."/>
            <person name="Yang L."/>
            <person name="Nasrallah M.E."/>
            <person name="Bergelson J."/>
            <person name="Carrington J.C."/>
            <person name="Gaut B.S."/>
            <person name="Schmutz J."/>
            <person name="Mayer K.F.X."/>
            <person name="Van de Peer Y."/>
            <person name="Grigoriev I.V."/>
            <person name="Nordborg M."/>
            <person name="Weigel D."/>
            <person name="Guo Y.-L."/>
        </authorList>
    </citation>
    <scope>NUCLEOTIDE SEQUENCE [LARGE SCALE GENOMIC DNA]</scope>
    <source>
        <strain evidence="2">cv. MN47</strain>
    </source>
</reference>
<dbReference type="Gramene" id="scaffold_702274.1">
    <property type="protein sequence ID" value="scaffold_702274.1"/>
    <property type="gene ID" value="scaffold_702274.1"/>
</dbReference>
<dbReference type="AlphaFoldDB" id="D7MET7"/>